<evidence type="ECO:0000256" key="4">
    <source>
        <dbReference type="ARBA" id="ARBA00011245"/>
    </source>
</evidence>
<comment type="subcellular location">
    <subcellularLocation>
        <location evidence="2">Cytoplasm</location>
    </subcellularLocation>
</comment>
<dbReference type="InterPro" id="IPR023214">
    <property type="entry name" value="HAD_sf"/>
</dbReference>
<evidence type="ECO:0000256" key="2">
    <source>
        <dbReference type="ARBA" id="ARBA00004496"/>
    </source>
</evidence>
<comment type="cofactor">
    <cofactor evidence="1">
        <name>Mg(2+)</name>
        <dbReference type="ChEBI" id="CHEBI:18420"/>
    </cofactor>
</comment>
<gene>
    <name evidence="10" type="ORF">QE109_15560</name>
</gene>
<dbReference type="Gene3D" id="3.40.50.1000">
    <property type="entry name" value="HAD superfamily/HAD-like"/>
    <property type="match status" value="1"/>
</dbReference>
<evidence type="ECO:0000256" key="3">
    <source>
        <dbReference type="ARBA" id="ARBA00005628"/>
    </source>
</evidence>
<comment type="similarity">
    <text evidence="3">Belongs to the GmhB family.</text>
</comment>
<dbReference type="NCBIfam" id="TIGR01656">
    <property type="entry name" value="Histidinol-ppas"/>
    <property type="match status" value="1"/>
</dbReference>
<dbReference type="InterPro" id="IPR004446">
    <property type="entry name" value="Heptose_bisP_phosphatase"/>
</dbReference>
<dbReference type="InterPro" id="IPR036412">
    <property type="entry name" value="HAD-like_sf"/>
</dbReference>
<accession>A0ABT6NGN2</accession>
<organism evidence="10 11">
    <name type="scientific">Fusibacter bizertensis</name>
    <dbReference type="NCBI Taxonomy" id="1488331"/>
    <lineage>
        <taxon>Bacteria</taxon>
        <taxon>Bacillati</taxon>
        <taxon>Bacillota</taxon>
        <taxon>Clostridia</taxon>
        <taxon>Eubacteriales</taxon>
        <taxon>Eubacteriales Family XII. Incertae Sedis</taxon>
        <taxon>Fusibacter</taxon>
    </lineage>
</organism>
<dbReference type="PANTHER" id="PTHR42891">
    <property type="entry name" value="D-GLYCERO-BETA-D-MANNO-HEPTOSE-1,7-BISPHOSPHATE 7-PHOSPHATASE"/>
    <property type="match status" value="1"/>
</dbReference>
<comment type="subunit">
    <text evidence="4">Monomer.</text>
</comment>
<dbReference type="RefSeq" id="WP_281095473.1">
    <property type="nucleotide sequence ID" value="NZ_JARYZI010000013.1"/>
</dbReference>
<dbReference type="GO" id="GO:0016787">
    <property type="term" value="F:hydrolase activity"/>
    <property type="evidence" value="ECO:0007669"/>
    <property type="project" value="UniProtKB-KW"/>
</dbReference>
<dbReference type="EMBL" id="JARYZI010000013">
    <property type="protein sequence ID" value="MDH8679576.1"/>
    <property type="molecule type" value="Genomic_DNA"/>
</dbReference>
<comment type="caution">
    <text evidence="10">The sequence shown here is derived from an EMBL/GenBank/DDBJ whole genome shotgun (WGS) entry which is preliminary data.</text>
</comment>
<sequence length="169" mass="19733">MKIAFLDRDGTINKDYPDKDWKDRTVPEILEGSIEGLLLLRELGYEIIIVTNQYIINEGIITITQYHDFQHNLLKLLKSNNIEILDTFYCPHTDADRCNCKKPKTGLIDIALKKYPNIDLPSSVYIGDSICDQELAFQFELKFFEINGHHFNTYYHSINEVVLTNREFL</sequence>
<evidence type="ECO:0000256" key="9">
    <source>
        <dbReference type="ARBA" id="ARBA00031828"/>
    </source>
</evidence>
<evidence type="ECO:0000256" key="7">
    <source>
        <dbReference type="ARBA" id="ARBA00022801"/>
    </source>
</evidence>
<evidence type="ECO:0000256" key="5">
    <source>
        <dbReference type="ARBA" id="ARBA00022490"/>
    </source>
</evidence>
<dbReference type="PANTHER" id="PTHR42891:SF1">
    <property type="entry name" value="D-GLYCERO-BETA-D-MANNO-HEPTOSE-1,7-BISPHOSPHATE 7-PHOSPHATASE"/>
    <property type="match status" value="1"/>
</dbReference>
<keyword evidence="7 10" id="KW-0378">Hydrolase</keyword>
<dbReference type="SUPFAM" id="SSF56784">
    <property type="entry name" value="HAD-like"/>
    <property type="match status" value="1"/>
</dbReference>
<dbReference type="InterPro" id="IPR006543">
    <property type="entry name" value="Histidinol-phos"/>
</dbReference>
<evidence type="ECO:0000313" key="10">
    <source>
        <dbReference type="EMBL" id="MDH8679576.1"/>
    </source>
</evidence>
<protein>
    <recommendedName>
        <fullName evidence="9">D,D-heptose 1,7-bisphosphate phosphatase</fullName>
    </recommendedName>
</protein>
<proteinExistence type="inferred from homology"/>
<evidence type="ECO:0000256" key="8">
    <source>
        <dbReference type="ARBA" id="ARBA00023277"/>
    </source>
</evidence>
<reference evidence="10 11" key="1">
    <citation type="submission" date="2023-04" db="EMBL/GenBank/DDBJ databases">
        <title>Fusibacter bizertensis strain WBS, isolated from littoral bottom sediments of the Arctic seas - biochemical and genomic analysis.</title>
        <authorList>
            <person name="Brioukhanov A.L."/>
        </authorList>
    </citation>
    <scope>NUCLEOTIDE SEQUENCE [LARGE SCALE GENOMIC DNA]</scope>
    <source>
        <strain evidence="10 11">WBS</strain>
    </source>
</reference>
<keyword evidence="5" id="KW-0963">Cytoplasm</keyword>
<evidence type="ECO:0000256" key="6">
    <source>
        <dbReference type="ARBA" id="ARBA00022723"/>
    </source>
</evidence>
<keyword evidence="6" id="KW-0479">Metal-binding</keyword>
<dbReference type="InterPro" id="IPR013954">
    <property type="entry name" value="PNK3P"/>
</dbReference>
<name>A0ABT6NGN2_9FIRM</name>
<evidence type="ECO:0000313" key="11">
    <source>
        <dbReference type="Proteomes" id="UP001158045"/>
    </source>
</evidence>
<dbReference type="Proteomes" id="UP001158045">
    <property type="component" value="Unassembled WGS sequence"/>
</dbReference>
<dbReference type="NCBIfam" id="TIGR01662">
    <property type="entry name" value="HAD-SF-IIIA"/>
    <property type="match status" value="1"/>
</dbReference>
<dbReference type="Pfam" id="PF08645">
    <property type="entry name" value="PNK3P"/>
    <property type="match status" value="1"/>
</dbReference>
<keyword evidence="8" id="KW-0119">Carbohydrate metabolism</keyword>
<dbReference type="InterPro" id="IPR006549">
    <property type="entry name" value="HAD-SF_hydro_IIIA"/>
</dbReference>
<evidence type="ECO:0000256" key="1">
    <source>
        <dbReference type="ARBA" id="ARBA00001946"/>
    </source>
</evidence>
<keyword evidence="11" id="KW-1185">Reference proteome</keyword>